<name>A0A0J6Y0K6_COCIT</name>
<feature type="domain" description="Smr" evidence="2">
    <location>
        <begin position="483"/>
        <end position="573"/>
    </location>
</feature>
<dbReference type="InterPro" id="IPR058864">
    <property type="entry name" value="UBA_10"/>
</dbReference>
<feature type="domain" description="CUE" evidence="3">
    <location>
        <begin position="142"/>
        <end position="185"/>
    </location>
</feature>
<feature type="compositionally biased region" description="Basic residues" evidence="1">
    <location>
        <begin position="222"/>
        <end position="238"/>
    </location>
</feature>
<dbReference type="PANTHER" id="PTHR46535:SF1">
    <property type="entry name" value="NEDD4-BINDING PROTEIN 2"/>
    <property type="match status" value="1"/>
</dbReference>
<dbReference type="InterPro" id="IPR009060">
    <property type="entry name" value="UBA-like_sf"/>
</dbReference>
<dbReference type="InterPro" id="IPR013899">
    <property type="entry name" value="DUF1771"/>
</dbReference>
<dbReference type="PROSITE" id="PS51140">
    <property type="entry name" value="CUE"/>
    <property type="match status" value="1"/>
</dbReference>
<dbReference type="GO" id="GO:0004519">
    <property type="term" value="F:endonuclease activity"/>
    <property type="evidence" value="ECO:0007669"/>
    <property type="project" value="TreeGrafter"/>
</dbReference>
<dbReference type="EMBL" id="DS028093">
    <property type="protein sequence ID" value="KMP01195.1"/>
    <property type="molecule type" value="Genomic_DNA"/>
</dbReference>
<dbReference type="InterPro" id="IPR002625">
    <property type="entry name" value="Smr_dom"/>
</dbReference>
<evidence type="ECO:0000259" key="3">
    <source>
        <dbReference type="PROSITE" id="PS51140"/>
    </source>
</evidence>
<dbReference type="OrthoDB" id="443981at2759"/>
<dbReference type="Gene3D" id="1.10.8.10">
    <property type="entry name" value="DNA helicase RuvA subunit, C-terminal domain"/>
    <property type="match status" value="1"/>
</dbReference>
<dbReference type="InterPro" id="IPR036063">
    <property type="entry name" value="Smr_dom_sf"/>
</dbReference>
<evidence type="ECO:0000313" key="5">
    <source>
        <dbReference type="Proteomes" id="UP000054565"/>
    </source>
</evidence>
<proteinExistence type="predicted"/>
<dbReference type="GO" id="GO:0005634">
    <property type="term" value="C:nucleus"/>
    <property type="evidence" value="ECO:0007669"/>
    <property type="project" value="TreeGrafter"/>
</dbReference>
<dbReference type="Pfam" id="PF08590">
    <property type="entry name" value="DUF1771"/>
    <property type="match status" value="1"/>
</dbReference>
<protein>
    <recommendedName>
        <fullName evidence="6">Smr domain-containing protein</fullName>
    </recommendedName>
</protein>
<evidence type="ECO:0000313" key="4">
    <source>
        <dbReference type="EMBL" id="KMP01195.1"/>
    </source>
</evidence>
<feature type="region of interest" description="Disordered" evidence="1">
    <location>
        <begin position="77"/>
        <end position="131"/>
    </location>
</feature>
<dbReference type="GO" id="GO:0043130">
    <property type="term" value="F:ubiquitin binding"/>
    <property type="evidence" value="ECO:0007669"/>
    <property type="project" value="InterPro"/>
</dbReference>
<dbReference type="Proteomes" id="UP000054565">
    <property type="component" value="Unassembled WGS sequence"/>
</dbReference>
<dbReference type="InterPro" id="IPR052772">
    <property type="entry name" value="Endo/PolyKinase_Domain-Protein"/>
</dbReference>
<evidence type="ECO:0008006" key="6">
    <source>
        <dbReference type="Google" id="ProtNLM"/>
    </source>
</evidence>
<dbReference type="Gene3D" id="3.30.1370.110">
    <property type="match status" value="1"/>
</dbReference>
<dbReference type="SMART" id="SM01162">
    <property type="entry name" value="DUF1771"/>
    <property type="match status" value="1"/>
</dbReference>
<dbReference type="PANTHER" id="PTHR46535">
    <property type="entry name" value="NEDD4-BINDING PROTEIN 2"/>
    <property type="match status" value="1"/>
</dbReference>
<dbReference type="PROSITE" id="PS50828">
    <property type="entry name" value="SMR"/>
    <property type="match status" value="1"/>
</dbReference>
<reference evidence="5" key="1">
    <citation type="journal article" date="2010" name="Genome Res.">
        <title>Population genomic sequencing of Coccidioides fungi reveals recent hybridization and transposon control.</title>
        <authorList>
            <person name="Neafsey D.E."/>
            <person name="Barker B.M."/>
            <person name="Sharpton T.J."/>
            <person name="Stajich J.E."/>
            <person name="Park D.J."/>
            <person name="Whiston E."/>
            <person name="Hung C.-Y."/>
            <person name="McMahan C."/>
            <person name="White J."/>
            <person name="Sykes S."/>
            <person name="Heiman D."/>
            <person name="Young S."/>
            <person name="Zeng Q."/>
            <person name="Abouelleil A."/>
            <person name="Aftuck L."/>
            <person name="Bessette D."/>
            <person name="Brown A."/>
            <person name="FitzGerald M."/>
            <person name="Lui A."/>
            <person name="Macdonald J.P."/>
            <person name="Priest M."/>
            <person name="Orbach M.J."/>
            <person name="Galgiani J.N."/>
            <person name="Kirkland T.N."/>
            <person name="Cole G.T."/>
            <person name="Birren B.W."/>
            <person name="Henn M.R."/>
            <person name="Taylor J.W."/>
            <person name="Rounsley S.D."/>
        </authorList>
    </citation>
    <scope>NUCLEOTIDE SEQUENCE [LARGE SCALE GENOMIC DNA]</scope>
    <source>
        <strain evidence="5">RMSCC 2394</strain>
    </source>
</reference>
<gene>
    <name evidence="4" type="ORF">CIRG_01335</name>
</gene>
<dbReference type="SUPFAM" id="SSF46934">
    <property type="entry name" value="UBA-like"/>
    <property type="match status" value="1"/>
</dbReference>
<dbReference type="SUPFAM" id="SSF160443">
    <property type="entry name" value="SMR domain-like"/>
    <property type="match status" value="1"/>
</dbReference>
<dbReference type="STRING" id="404692.A0A0J6Y0K6"/>
<feature type="region of interest" description="Disordered" evidence="1">
    <location>
        <begin position="192"/>
        <end position="241"/>
    </location>
</feature>
<dbReference type="InterPro" id="IPR003892">
    <property type="entry name" value="CUE"/>
</dbReference>
<dbReference type="CDD" id="cd14279">
    <property type="entry name" value="CUE"/>
    <property type="match status" value="1"/>
</dbReference>
<dbReference type="AlphaFoldDB" id="A0A0J6Y0K6"/>
<sequence length="573" mass="61780">MAEPVTTSLMEELENEYCPRLDPALFAAIASDFNLDDNPSGIAELRATLDFVAAQSSCDSDPYGTGERGVFEEDGIVSEPSVPPSQKTLQSSETNPTSLESSPWSVENEEPAGKQNQTKAKSYNPGPAPFLSQTGTAFSGFDLEEKQEYLKEMFPSIAQYTISHTLGKCNGDIDRSMDVLLNLAFFEDSSRSNNGYKDAGTDADDGRISIPKGIEGFDGPISHKKGRKRGKGKGKQSKTKQLLEQSISACAEDDLNPNKVDNKWDNGKKDVDFICSRTYLSTQASSSAYHLNAAHLPTTIHYLAKKEIEKHPQVMEDAVTIQQVAELREDFSTVSPEKLGGLLRLARNSISAANELARVMIAEPEAPLIEATTSRAILPPNLTQTGFTPVRKTKKVVSPLLGTGSAAASLGASRALANHHRRAGEIAFNKAHAAYRRGKSDHLMGGAAGYYSSVGREHIEIAKRETSAAADALVDSQSTGNVLDLHGVTVQDGVRIACERVEAWWESLGDARYAPGGGGLVREGYTIITGLGRHSRNGTARLGPAVARRLAKDGWRVEVGQGQLTVAGLVRHR</sequence>
<evidence type="ECO:0000259" key="2">
    <source>
        <dbReference type="PROSITE" id="PS50828"/>
    </source>
</evidence>
<dbReference type="Pfam" id="PF26286">
    <property type="entry name" value="UBA_10"/>
    <property type="match status" value="1"/>
</dbReference>
<feature type="compositionally biased region" description="Polar residues" evidence="1">
    <location>
        <begin position="84"/>
        <end position="105"/>
    </location>
</feature>
<evidence type="ECO:0000256" key="1">
    <source>
        <dbReference type="SAM" id="MobiDB-lite"/>
    </source>
</evidence>
<accession>A0A0J6Y0K6</accession>
<organism evidence="4 5">
    <name type="scientific">Coccidioides immitis RMSCC 2394</name>
    <dbReference type="NCBI Taxonomy" id="404692"/>
    <lineage>
        <taxon>Eukaryota</taxon>
        <taxon>Fungi</taxon>
        <taxon>Dikarya</taxon>
        <taxon>Ascomycota</taxon>
        <taxon>Pezizomycotina</taxon>
        <taxon>Eurotiomycetes</taxon>
        <taxon>Eurotiomycetidae</taxon>
        <taxon>Onygenales</taxon>
        <taxon>Onygenaceae</taxon>
        <taxon>Coccidioides</taxon>
    </lineage>
</organism>